<evidence type="ECO:0000259" key="1">
    <source>
        <dbReference type="Pfam" id="PF13480"/>
    </source>
</evidence>
<dbReference type="EMBL" id="BSPX01000070">
    <property type="protein sequence ID" value="GLT24045.1"/>
    <property type="molecule type" value="Genomic_DNA"/>
</dbReference>
<dbReference type="InterPro" id="IPR016181">
    <property type="entry name" value="Acyl_CoA_acyltransferase"/>
</dbReference>
<sequence>MDLTSGRRLSLPFVLRGQRRFAVPLNLSVRQTTLVDVLAGNARELAAQPLPAGLDGHLLCGVVDQGWRTHSVLDDRVMYVVKRDAWHYLAWPGSYEAYLEGRFSAKTRESFARDEARFAEAFGENGGRLDIQDFRTPAEVEAFVRHAAIVSPGYAPGSELRDAAAEGRLHGLVLFAKGAPVAFVCLRAVGDTLQYTGGGERDDFRQWSAGTILHLAALRLLFADGCFRLLDFRPGESEVKRQFANGSLRAATVLQLKRTLFHRLLLGAHALLQRRDEDNTATEAVSEEIQTLLGERA</sequence>
<dbReference type="SUPFAM" id="SSF55729">
    <property type="entry name" value="Acyl-CoA N-acyltransferases (Nat)"/>
    <property type="match status" value="1"/>
</dbReference>
<feature type="domain" description="BioF2-like acetyltransferase" evidence="1">
    <location>
        <begin position="160"/>
        <end position="241"/>
    </location>
</feature>
<reference evidence="3" key="1">
    <citation type="journal article" date="2019" name="Int. J. Syst. Evol. Microbiol.">
        <title>The Global Catalogue of Microorganisms (GCM) 10K type strain sequencing project: providing services to taxonomists for standard genome sequencing and annotation.</title>
        <authorList>
            <consortium name="The Broad Institute Genomics Platform"/>
            <consortium name="The Broad Institute Genome Sequencing Center for Infectious Disease"/>
            <person name="Wu L."/>
            <person name="Ma J."/>
        </authorList>
    </citation>
    <scope>NUCLEOTIDE SEQUENCE [LARGE SCALE GENOMIC DNA]</scope>
    <source>
        <strain evidence="3">NBRC 102407</strain>
    </source>
</reference>
<evidence type="ECO:0000313" key="2">
    <source>
        <dbReference type="EMBL" id="GLT24045.1"/>
    </source>
</evidence>
<protein>
    <recommendedName>
        <fullName evidence="1">BioF2-like acetyltransferase domain-containing protein</fullName>
    </recommendedName>
</protein>
<name>A0ABQ6FH26_9RHOO</name>
<gene>
    <name evidence="2" type="ORF">GCM10007933_35160</name>
</gene>
<keyword evidence="3" id="KW-1185">Reference proteome</keyword>
<dbReference type="Proteomes" id="UP001157167">
    <property type="component" value="Unassembled WGS sequence"/>
</dbReference>
<comment type="caution">
    <text evidence="2">The sequence shown here is derived from an EMBL/GenBank/DDBJ whole genome shotgun (WGS) entry which is preliminary data.</text>
</comment>
<dbReference type="InterPro" id="IPR038740">
    <property type="entry name" value="BioF2-like_GNAT_dom"/>
</dbReference>
<evidence type="ECO:0000313" key="3">
    <source>
        <dbReference type="Proteomes" id="UP001157167"/>
    </source>
</evidence>
<organism evidence="2 3">
    <name type="scientific">Zoogloea oryzae</name>
    <dbReference type="NCBI Taxonomy" id="310767"/>
    <lineage>
        <taxon>Bacteria</taxon>
        <taxon>Pseudomonadati</taxon>
        <taxon>Pseudomonadota</taxon>
        <taxon>Betaproteobacteria</taxon>
        <taxon>Rhodocyclales</taxon>
        <taxon>Zoogloeaceae</taxon>
        <taxon>Zoogloea</taxon>
    </lineage>
</organism>
<accession>A0ABQ6FH26</accession>
<dbReference type="RefSeq" id="WP_284189209.1">
    <property type="nucleotide sequence ID" value="NZ_BSPX01000070.1"/>
</dbReference>
<proteinExistence type="predicted"/>
<dbReference type="Pfam" id="PF13480">
    <property type="entry name" value="Acetyltransf_6"/>
    <property type="match status" value="1"/>
</dbReference>